<feature type="transmembrane region" description="Helical" evidence="1">
    <location>
        <begin position="213"/>
        <end position="231"/>
    </location>
</feature>
<evidence type="ECO:0000313" key="3">
    <source>
        <dbReference type="Proteomes" id="UP001501842"/>
    </source>
</evidence>
<feature type="transmembrane region" description="Helical" evidence="1">
    <location>
        <begin position="49"/>
        <end position="73"/>
    </location>
</feature>
<dbReference type="InterPro" id="IPR037185">
    <property type="entry name" value="EmrE-like"/>
</dbReference>
<keyword evidence="1" id="KW-1133">Transmembrane helix</keyword>
<feature type="transmembrane region" description="Helical" evidence="1">
    <location>
        <begin position="173"/>
        <end position="193"/>
    </location>
</feature>
<keyword evidence="3" id="KW-1185">Reference proteome</keyword>
<evidence type="ECO:0000313" key="2">
    <source>
        <dbReference type="EMBL" id="GAA2732997.1"/>
    </source>
</evidence>
<proteinExistence type="predicted"/>
<keyword evidence="1" id="KW-0472">Membrane</keyword>
<feature type="transmembrane region" description="Helical" evidence="1">
    <location>
        <begin position="6"/>
        <end position="28"/>
    </location>
</feature>
<dbReference type="EMBL" id="BAAATZ010000024">
    <property type="protein sequence ID" value="GAA2732997.1"/>
    <property type="molecule type" value="Genomic_DNA"/>
</dbReference>
<feature type="transmembrane region" description="Helical" evidence="1">
    <location>
        <begin position="238"/>
        <end position="260"/>
    </location>
</feature>
<feature type="transmembrane region" description="Helical" evidence="1">
    <location>
        <begin position="108"/>
        <end position="125"/>
    </location>
</feature>
<accession>A0ABN3UHJ1</accession>
<feature type="transmembrane region" description="Helical" evidence="1">
    <location>
        <begin position="79"/>
        <end position="99"/>
    </location>
</feature>
<dbReference type="Proteomes" id="UP001501842">
    <property type="component" value="Unassembled WGS sequence"/>
</dbReference>
<sequence length="313" mass="32512">MDGTSPGWAITAFLGTSVYFISFVLFRASAQRMQPLRGSRPIHATVSMLSDPVWFAGGLLLFVGLACQIIAFAALPSNVAQPFLGISLLLLLGYTSAVLRERLSRREWTVAALAVLAVVMLGLSGTSDAGDLDIGGAWSPAPLVLVVVPPACVAGLVWLVGDRRAGGRHAQPLAGVAYGISAGLCAGVAEAGARGIAAVWSHQDSVAAVAASPYPYLILGMAGVTLIQLQVALQRCRLIIVAIIIAVSGRAALVLSSTVLYGEPWPTEAGRLALRCTGFAVVLLAVIAFPRHDAPVPGAFSRRSAALRRARNG</sequence>
<organism evidence="2 3">
    <name type="scientific">Actinocorallia aurantiaca</name>
    <dbReference type="NCBI Taxonomy" id="46204"/>
    <lineage>
        <taxon>Bacteria</taxon>
        <taxon>Bacillati</taxon>
        <taxon>Actinomycetota</taxon>
        <taxon>Actinomycetes</taxon>
        <taxon>Streptosporangiales</taxon>
        <taxon>Thermomonosporaceae</taxon>
        <taxon>Actinocorallia</taxon>
    </lineage>
</organism>
<dbReference type="RefSeq" id="WP_344453700.1">
    <property type="nucleotide sequence ID" value="NZ_BAAATZ010000024.1"/>
</dbReference>
<name>A0ABN3UHJ1_9ACTN</name>
<feature type="transmembrane region" description="Helical" evidence="1">
    <location>
        <begin position="272"/>
        <end position="289"/>
    </location>
</feature>
<comment type="caution">
    <text evidence="2">The sequence shown here is derived from an EMBL/GenBank/DDBJ whole genome shotgun (WGS) entry which is preliminary data.</text>
</comment>
<feature type="transmembrane region" description="Helical" evidence="1">
    <location>
        <begin position="137"/>
        <end position="161"/>
    </location>
</feature>
<dbReference type="SUPFAM" id="SSF103481">
    <property type="entry name" value="Multidrug resistance efflux transporter EmrE"/>
    <property type="match status" value="1"/>
</dbReference>
<evidence type="ECO:0008006" key="4">
    <source>
        <dbReference type="Google" id="ProtNLM"/>
    </source>
</evidence>
<keyword evidence="1" id="KW-0812">Transmembrane</keyword>
<protein>
    <recommendedName>
        <fullName evidence="4">Magnesium transporter NIPA</fullName>
    </recommendedName>
</protein>
<dbReference type="PANTHER" id="PTHR40761">
    <property type="entry name" value="CONSERVED INTEGRAL MEMBRANE ALANINE VALINE AND LEUCINE RICH PROTEIN-RELATED"/>
    <property type="match status" value="1"/>
</dbReference>
<evidence type="ECO:0000256" key="1">
    <source>
        <dbReference type="SAM" id="Phobius"/>
    </source>
</evidence>
<gene>
    <name evidence="2" type="ORF">GCM10010439_51970</name>
</gene>
<reference evidence="2 3" key="1">
    <citation type="journal article" date="2019" name="Int. J. Syst. Evol. Microbiol.">
        <title>The Global Catalogue of Microorganisms (GCM) 10K type strain sequencing project: providing services to taxonomists for standard genome sequencing and annotation.</title>
        <authorList>
            <consortium name="The Broad Institute Genomics Platform"/>
            <consortium name="The Broad Institute Genome Sequencing Center for Infectious Disease"/>
            <person name="Wu L."/>
            <person name="Ma J."/>
        </authorList>
    </citation>
    <scope>NUCLEOTIDE SEQUENCE [LARGE SCALE GENOMIC DNA]</scope>
    <source>
        <strain evidence="2 3">JCM 8201</strain>
    </source>
</reference>
<dbReference type="PANTHER" id="PTHR40761:SF1">
    <property type="entry name" value="CONSERVED INTEGRAL MEMBRANE ALANINE VALINE AND LEUCINE RICH PROTEIN-RELATED"/>
    <property type="match status" value="1"/>
</dbReference>